<protein>
    <submittedName>
        <fullName evidence="3">Uncharacterized protein</fullName>
    </submittedName>
</protein>
<feature type="compositionally biased region" description="Low complexity" evidence="1">
    <location>
        <begin position="41"/>
        <end position="53"/>
    </location>
</feature>
<keyword evidence="2" id="KW-1133">Transmembrane helix</keyword>
<dbReference type="Proteomes" id="UP000193467">
    <property type="component" value="Unassembled WGS sequence"/>
</dbReference>
<sequence>MTCSSLYTSTQLATTTLYSTVTYYSTSYTVFPASESSSTAASDSLSSGDATSEPDGAPFTRVRPNAIAGISARDINAAEIPPTETEALIDYAVTPTALLKGDPLIKLRRLTIPIRYNIRRQQVAPIVFPVSTTISIATSTITNLATLTVGSDSCGDHNGSLSKGAIAGISIAASVLLLSLILLGVCFARRRKRRGGNLERRMSIEGTEAPTKEEVQPETMDYGVVHYDSAALALESGHFARLPLEEEQLIVHGYSGAGDPLA</sequence>
<dbReference type="AlphaFoldDB" id="A0A1Y2FWK7"/>
<feature type="transmembrane region" description="Helical" evidence="2">
    <location>
        <begin position="123"/>
        <end position="145"/>
    </location>
</feature>
<name>A0A1Y2FWK7_9BASI</name>
<keyword evidence="2" id="KW-0472">Membrane</keyword>
<evidence type="ECO:0000256" key="1">
    <source>
        <dbReference type="SAM" id="MobiDB-lite"/>
    </source>
</evidence>
<feature type="region of interest" description="Disordered" evidence="1">
    <location>
        <begin position="41"/>
        <end position="61"/>
    </location>
</feature>
<evidence type="ECO:0000313" key="3">
    <source>
        <dbReference type="EMBL" id="ORY88419.1"/>
    </source>
</evidence>
<comment type="caution">
    <text evidence="3">The sequence shown here is derived from an EMBL/GenBank/DDBJ whole genome shotgun (WGS) entry which is preliminary data.</text>
</comment>
<proteinExistence type="predicted"/>
<keyword evidence="4" id="KW-1185">Reference proteome</keyword>
<organism evidence="3 4">
    <name type="scientific">Leucosporidium creatinivorum</name>
    <dbReference type="NCBI Taxonomy" id="106004"/>
    <lineage>
        <taxon>Eukaryota</taxon>
        <taxon>Fungi</taxon>
        <taxon>Dikarya</taxon>
        <taxon>Basidiomycota</taxon>
        <taxon>Pucciniomycotina</taxon>
        <taxon>Microbotryomycetes</taxon>
        <taxon>Leucosporidiales</taxon>
        <taxon>Leucosporidium</taxon>
    </lineage>
</organism>
<reference evidence="3 4" key="1">
    <citation type="submission" date="2016-07" db="EMBL/GenBank/DDBJ databases">
        <title>Pervasive Adenine N6-methylation of Active Genes in Fungi.</title>
        <authorList>
            <consortium name="DOE Joint Genome Institute"/>
            <person name="Mondo S.J."/>
            <person name="Dannebaum R.O."/>
            <person name="Kuo R.C."/>
            <person name="Labutti K."/>
            <person name="Haridas S."/>
            <person name="Kuo A."/>
            <person name="Salamov A."/>
            <person name="Ahrendt S.R."/>
            <person name="Lipzen A."/>
            <person name="Sullivan W."/>
            <person name="Andreopoulos W.B."/>
            <person name="Clum A."/>
            <person name="Lindquist E."/>
            <person name="Daum C."/>
            <person name="Ramamoorthy G.K."/>
            <person name="Gryganskyi A."/>
            <person name="Culley D."/>
            <person name="Magnuson J.K."/>
            <person name="James T.Y."/>
            <person name="O'Malley M.A."/>
            <person name="Stajich J.E."/>
            <person name="Spatafora J.W."/>
            <person name="Visel A."/>
            <person name="Grigoriev I.V."/>
        </authorList>
    </citation>
    <scope>NUCLEOTIDE SEQUENCE [LARGE SCALE GENOMIC DNA]</scope>
    <source>
        <strain evidence="3 4">62-1032</strain>
    </source>
</reference>
<evidence type="ECO:0000313" key="4">
    <source>
        <dbReference type="Proteomes" id="UP000193467"/>
    </source>
</evidence>
<accession>A0A1Y2FWK7</accession>
<dbReference type="EMBL" id="MCGR01000010">
    <property type="protein sequence ID" value="ORY88419.1"/>
    <property type="molecule type" value="Genomic_DNA"/>
</dbReference>
<evidence type="ECO:0000256" key="2">
    <source>
        <dbReference type="SAM" id="Phobius"/>
    </source>
</evidence>
<gene>
    <name evidence="3" type="ORF">BCR35DRAFT_329966</name>
</gene>
<feature type="transmembrane region" description="Helical" evidence="2">
    <location>
        <begin position="165"/>
        <end position="188"/>
    </location>
</feature>
<keyword evidence="2" id="KW-0812">Transmembrane</keyword>
<dbReference type="InParanoid" id="A0A1Y2FWK7"/>